<evidence type="ECO:0000313" key="2">
    <source>
        <dbReference type="Proteomes" id="UP000640052"/>
    </source>
</evidence>
<evidence type="ECO:0000313" key="1">
    <source>
        <dbReference type="EMBL" id="GIH24576.1"/>
    </source>
</evidence>
<proteinExistence type="predicted"/>
<sequence>MVASLYDRRVPLVAVVVIGDWTPAIDNRYIGVGEKIVERLSEGARVVSHFLPEGKALHDFRWFEGGQEQISFCPQEGFMIGDRHAEPDHMPAAFAEIVGRSDARFPGVWNINEGPVFVWAEELTGIKLTPELRGDLSFLGGLAYMITRFVLAKTRSRRLINEYEAA</sequence>
<dbReference type="EMBL" id="BOOA01000020">
    <property type="protein sequence ID" value="GIH24576.1"/>
    <property type="molecule type" value="Genomic_DNA"/>
</dbReference>
<protein>
    <submittedName>
        <fullName evidence="1">Uncharacterized protein</fullName>
    </submittedName>
</protein>
<reference evidence="1" key="1">
    <citation type="submission" date="2021-01" db="EMBL/GenBank/DDBJ databases">
        <title>Whole genome shotgun sequence of Acrocarpospora phusangensis NBRC 108782.</title>
        <authorList>
            <person name="Komaki H."/>
            <person name="Tamura T."/>
        </authorList>
    </citation>
    <scope>NUCLEOTIDE SEQUENCE</scope>
    <source>
        <strain evidence="1">NBRC 108782</strain>
    </source>
</reference>
<dbReference type="AlphaFoldDB" id="A0A919QAQ8"/>
<gene>
    <name evidence="1" type="ORF">Aph01nite_28860</name>
</gene>
<accession>A0A919QAQ8</accession>
<dbReference type="Proteomes" id="UP000640052">
    <property type="component" value="Unassembled WGS sequence"/>
</dbReference>
<dbReference type="InterPro" id="IPR045592">
    <property type="entry name" value="DUF6461"/>
</dbReference>
<name>A0A919QAQ8_9ACTN</name>
<keyword evidence="2" id="KW-1185">Reference proteome</keyword>
<comment type="caution">
    <text evidence="1">The sequence shown here is derived from an EMBL/GenBank/DDBJ whole genome shotgun (WGS) entry which is preliminary data.</text>
</comment>
<organism evidence="1 2">
    <name type="scientific">Acrocarpospora phusangensis</name>
    <dbReference type="NCBI Taxonomy" id="1070424"/>
    <lineage>
        <taxon>Bacteria</taxon>
        <taxon>Bacillati</taxon>
        <taxon>Actinomycetota</taxon>
        <taxon>Actinomycetes</taxon>
        <taxon>Streptosporangiales</taxon>
        <taxon>Streptosporangiaceae</taxon>
        <taxon>Acrocarpospora</taxon>
    </lineage>
</organism>
<dbReference type="Pfam" id="PF20062">
    <property type="entry name" value="DUF6461"/>
    <property type="match status" value="1"/>
</dbReference>